<feature type="transmembrane region" description="Helical" evidence="7">
    <location>
        <begin position="122"/>
        <end position="145"/>
    </location>
</feature>
<reference evidence="9 10" key="1">
    <citation type="submission" date="2018-04" db="EMBL/GenBank/DDBJ databases">
        <title>Large scale genomics of bovine and human commensal E. coli to reveal the emerging process of EHEC.</title>
        <authorList>
            <person name="Arimizu Y."/>
            <person name="Ogura Y."/>
        </authorList>
    </citation>
    <scope>NUCLEOTIDE SEQUENCE [LARGE SCALE GENOMIC DNA]</scope>
    <source>
        <strain evidence="9 10">KK-P061</strain>
    </source>
</reference>
<evidence type="ECO:0000256" key="1">
    <source>
        <dbReference type="ARBA" id="ARBA00004651"/>
    </source>
</evidence>
<dbReference type="Proteomes" id="UP000303027">
    <property type="component" value="Unassembled WGS sequence"/>
</dbReference>
<organism evidence="9 10">
    <name type="scientific">Escherichia coli</name>
    <dbReference type="NCBI Taxonomy" id="562"/>
    <lineage>
        <taxon>Bacteria</taxon>
        <taxon>Pseudomonadati</taxon>
        <taxon>Pseudomonadota</taxon>
        <taxon>Gammaproteobacteria</taxon>
        <taxon>Enterobacterales</taxon>
        <taxon>Enterobacteriaceae</taxon>
        <taxon>Escherichia</taxon>
    </lineage>
</organism>
<feature type="transmembrane region" description="Helical" evidence="7">
    <location>
        <begin position="152"/>
        <end position="173"/>
    </location>
</feature>
<feature type="transmembrane region" description="Helical" evidence="7">
    <location>
        <begin position="88"/>
        <end position="110"/>
    </location>
</feature>
<dbReference type="EMBL" id="AASKVF010000085">
    <property type="protein sequence ID" value="EFD6887763.1"/>
    <property type="molecule type" value="Genomic_DNA"/>
</dbReference>
<feature type="transmembrane region" description="Helical" evidence="7">
    <location>
        <begin position="300"/>
        <end position="319"/>
    </location>
</feature>
<name>A0A400JHX1_ECOLX</name>
<sequence length="454" mass="51189">MINEKLRKLFGLGLLFSSKLGGLVVALFFVPIYNHYMSNEAFGFVTLFLTLQSLVLLLDCGVTIILSRHTALNVCKKNKISNNQWYNTEVFLTILYLLFGFVFFIFKWLGVNWLSLISYTDLLMIIVALWATVLQNICLTVLLAGKYFSLSSVLLIFGNLLKAGGAALIVKYFSPTIGAYVATQALLGISLLFVTRFFCDYFLFFKDVKRKIDFNVIKKIIHEGRALVIFNISAAVLLNLDKIIVSHNISLIALAPYFLASSLCITPISALSGPVMQFFQPGLTKAIFNDSPNVIKTLRVYISTLCVSTLLPSYILWVYRDSLIALWLGNTELVNIVADYTKILLPGIAIGGLGYISYVVLIAIEDFKFQSFLSLSMTAIVVILVVFFSMRQDIRSICYVYAFYHSLSTLLTWARCYYLPRTQKYALETAKMLFIIMIALAVLCVFFNLIINRI</sequence>
<evidence type="ECO:0000313" key="10">
    <source>
        <dbReference type="Proteomes" id="UP000303027"/>
    </source>
</evidence>
<keyword evidence="2" id="KW-1003">Cell membrane</keyword>
<dbReference type="PANTHER" id="PTHR30250:SF11">
    <property type="entry name" value="O-ANTIGEN TRANSPORTER-RELATED"/>
    <property type="match status" value="1"/>
</dbReference>
<keyword evidence="5 7" id="KW-0472">Membrane</keyword>
<feature type="transmembrane region" description="Helical" evidence="7">
    <location>
        <begin position="402"/>
        <end position="420"/>
    </location>
</feature>
<dbReference type="Proteomes" id="UP000531962">
    <property type="component" value="Unassembled WGS sequence"/>
</dbReference>
<keyword evidence="3 7" id="KW-0812">Transmembrane</keyword>
<feature type="transmembrane region" description="Helical" evidence="7">
    <location>
        <begin position="371"/>
        <end position="390"/>
    </location>
</feature>
<reference evidence="8 11" key="2">
    <citation type="submission" date="2019-08" db="EMBL/GenBank/DDBJ databases">
        <authorList>
            <consortium name="NARMS: The National Antimicrobial Resistance Monitoring System"/>
        </authorList>
    </citation>
    <scope>NUCLEOTIDE SEQUENCE [LARGE SCALE GENOMIC DNA]</scope>
    <source>
        <strain evidence="8 11">19MD07CB01-EC</strain>
    </source>
</reference>
<feature type="transmembrane region" description="Helical" evidence="7">
    <location>
        <begin position="185"/>
        <end position="205"/>
    </location>
</feature>
<gene>
    <name evidence="9" type="ORF">BvCmsKKP061_01880</name>
    <name evidence="8" type="ORF">FZU14_27180</name>
</gene>
<evidence type="ECO:0000256" key="4">
    <source>
        <dbReference type="ARBA" id="ARBA00022989"/>
    </source>
</evidence>
<evidence type="ECO:0000313" key="11">
    <source>
        <dbReference type="Proteomes" id="UP000531962"/>
    </source>
</evidence>
<evidence type="ECO:0000256" key="3">
    <source>
        <dbReference type="ARBA" id="ARBA00022692"/>
    </source>
</evidence>
<proteinExistence type="predicted"/>
<accession>A0A400JHX1</accession>
<protein>
    <recommendedName>
        <fullName evidence="6">Putative O-antigen transporter</fullName>
    </recommendedName>
</protein>
<comment type="caution">
    <text evidence="9">The sequence shown here is derived from an EMBL/GenBank/DDBJ whole genome shotgun (WGS) entry which is preliminary data.</text>
</comment>
<evidence type="ECO:0000313" key="9">
    <source>
        <dbReference type="EMBL" id="GDH39069.1"/>
    </source>
</evidence>
<evidence type="ECO:0000256" key="2">
    <source>
        <dbReference type="ARBA" id="ARBA00022475"/>
    </source>
</evidence>
<dbReference type="EMBL" id="BFXY01000054">
    <property type="protein sequence ID" value="GDH39069.1"/>
    <property type="molecule type" value="Genomic_DNA"/>
</dbReference>
<dbReference type="RefSeq" id="WP_001567697.1">
    <property type="nucleotide sequence ID" value="NZ_BFKY01000183.1"/>
</dbReference>
<evidence type="ECO:0000256" key="5">
    <source>
        <dbReference type="ARBA" id="ARBA00023136"/>
    </source>
</evidence>
<feature type="transmembrane region" description="Helical" evidence="7">
    <location>
        <begin position="12"/>
        <end position="33"/>
    </location>
</feature>
<dbReference type="InterPro" id="IPR050833">
    <property type="entry name" value="Poly_Biosynth_Transport"/>
</dbReference>
<feature type="transmembrane region" description="Helical" evidence="7">
    <location>
        <begin position="343"/>
        <end position="364"/>
    </location>
</feature>
<dbReference type="GO" id="GO:0005886">
    <property type="term" value="C:plasma membrane"/>
    <property type="evidence" value="ECO:0007669"/>
    <property type="project" value="UniProtKB-SubCell"/>
</dbReference>
<feature type="transmembrane region" description="Helical" evidence="7">
    <location>
        <begin position="257"/>
        <end position="279"/>
    </location>
</feature>
<dbReference type="AlphaFoldDB" id="A0A400JHX1"/>
<feature type="transmembrane region" description="Helical" evidence="7">
    <location>
        <begin position="45"/>
        <end position="67"/>
    </location>
</feature>
<feature type="transmembrane region" description="Helical" evidence="7">
    <location>
        <begin position="432"/>
        <end position="451"/>
    </location>
</feature>
<evidence type="ECO:0000256" key="6">
    <source>
        <dbReference type="ARBA" id="ARBA00049738"/>
    </source>
</evidence>
<evidence type="ECO:0000313" key="8">
    <source>
        <dbReference type="EMBL" id="EFD6887763.1"/>
    </source>
</evidence>
<evidence type="ECO:0000256" key="7">
    <source>
        <dbReference type="SAM" id="Phobius"/>
    </source>
</evidence>
<keyword evidence="4 7" id="KW-1133">Transmembrane helix</keyword>
<dbReference type="PANTHER" id="PTHR30250">
    <property type="entry name" value="PST FAMILY PREDICTED COLANIC ACID TRANSPORTER"/>
    <property type="match status" value="1"/>
</dbReference>
<comment type="subcellular location">
    <subcellularLocation>
        <location evidence="1">Cell membrane</location>
        <topology evidence="1">Multi-pass membrane protein</topology>
    </subcellularLocation>
</comment>